<dbReference type="SMART" id="SM00278">
    <property type="entry name" value="HhH1"/>
    <property type="match status" value="2"/>
</dbReference>
<feature type="region of interest" description="Domain III" evidence="6">
    <location>
        <begin position="145"/>
        <end position="200"/>
    </location>
</feature>
<evidence type="ECO:0000256" key="2">
    <source>
        <dbReference type="ARBA" id="ARBA00022763"/>
    </source>
</evidence>
<comment type="subunit">
    <text evidence="6">Homotetramer. Forms an RuvA(8)-RuvB(12)-Holliday junction (HJ) complex. HJ DNA is sandwiched between 2 RuvA tetramers; dsDNA enters through RuvA and exits via RuvB. An RuvB hexamer assembles on each DNA strand where it exits the tetramer. Each RuvB hexamer is contacted by two RuvA subunits (via domain III) on 2 adjacent RuvB subunits; this complex drives branch migration. In the full resolvosome a probable DNA-RuvA(4)-RuvB(12)-RuvC(2) complex forms which resolves the HJ.</text>
</comment>
<evidence type="ECO:0000256" key="4">
    <source>
        <dbReference type="ARBA" id="ARBA00023172"/>
    </source>
</evidence>
<dbReference type="GO" id="GO:0009379">
    <property type="term" value="C:Holliday junction helicase complex"/>
    <property type="evidence" value="ECO:0007669"/>
    <property type="project" value="InterPro"/>
</dbReference>
<keyword evidence="9" id="KW-1185">Reference proteome</keyword>
<dbReference type="AlphaFoldDB" id="A0A917CHQ9"/>
<dbReference type="SUPFAM" id="SSF46929">
    <property type="entry name" value="DNA helicase RuvA subunit, C-terminal domain"/>
    <property type="match status" value="1"/>
</dbReference>
<dbReference type="InterPro" id="IPR013849">
    <property type="entry name" value="DNA_helicase_Holl-junc_RuvA_I"/>
</dbReference>
<dbReference type="GO" id="GO:0005524">
    <property type="term" value="F:ATP binding"/>
    <property type="evidence" value="ECO:0007669"/>
    <property type="project" value="InterPro"/>
</dbReference>
<dbReference type="Proteomes" id="UP000605253">
    <property type="component" value="Unassembled WGS sequence"/>
</dbReference>
<reference evidence="8" key="1">
    <citation type="journal article" date="2014" name="Int. J. Syst. Evol. Microbiol.">
        <title>Complete genome sequence of Corynebacterium casei LMG S-19264T (=DSM 44701T), isolated from a smear-ripened cheese.</title>
        <authorList>
            <consortium name="US DOE Joint Genome Institute (JGI-PGF)"/>
            <person name="Walter F."/>
            <person name="Albersmeier A."/>
            <person name="Kalinowski J."/>
            <person name="Ruckert C."/>
        </authorList>
    </citation>
    <scope>NUCLEOTIDE SEQUENCE</scope>
    <source>
        <strain evidence="8">CGMCC 1.12181</strain>
    </source>
</reference>
<dbReference type="Gene3D" id="2.40.50.140">
    <property type="entry name" value="Nucleic acid-binding proteins"/>
    <property type="match status" value="1"/>
</dbReference>
<evidence type="ECO:0000256" key="6">
    <source>
        <dbReference type="HAMAP-Rule" id="MF_00031"/>
    </source>
</evidence>
<dbReference type="InterPro" id="IPR011114">
    <property type="entry name" value="RuvA_C"/>
</dbReference>
<dbReference type="CDD" id="cd14332">
    <property type="entry name" value="UBA_RuvA_C"/>
    <property type="match status" value="1"/>
</dbReference>
<dbReference type="Pfam" id="PF07499">
    <property type="entry name" value="RuvA_C"/>
    <property type="match status" value="1"/>
</dbReference>
<keyword evidence="8" id="KW-0067">ATP-binding</keyword>
<keyword evidence="3 6" id="KW-0238">DNA-binding</keyword>
<dbReference type="GO" id="GO:0000400">
    <property type="term" value="F:four-way junction DNA binding"/>
    <property type="evidence" value="ECO:0007669"/>
    <property type="project" value="UniProtKB-UniRule"/>
</dbReference>
<dbReference type="InterPro" id="IPR036267">
    <property type="entry name" value="RuvA_C_sf"/>
</dbReference>
<keyword evidence="4 6" id="KW-0233">DNA recombination</keyword>
<dbReference type="InterPro" id="IPR012340">
    <property type="entry name" value="NA-bd_OB-fold"/>
</dbReference>
<dbReference type="SUPFAM" id="SSF50249">
    <property type="entry name" value="Nucleic acid-binding proteins"/>
    <property type="match status" value="1"/>
</dbReference>
<keyword evidence="2 6" id="KW-0227">DNA damage</keyword>
<organism evidence="8 9">
    <name type="scientific">Marinicella pacifica</name>
    <dbReference type="NCBI Taxonomy" id="1171543"/>
    <lineage>
        <taxon>Bacteria</taxon>
        <taxon>Pseudomonadati</taxon>
        <taxon>Pseudomonadota</taxon>
        <taxon>Gammaproteobacteria</taxon>
        <taxon>Lysobacterales</taxon>
        <taxon>Marinicellaceae</taxon>
        <taxon>Marinicella</taxon>
    </lineage>
</organism>
<dbReference type="SUPFAM" id="SSF47781">
    <property type="entry name" value="RuvA domain 2-like"/>
    <property type="match status" value="1"/>
</dbReference>
<evidence type="ECO:0000313" key="8">
    <source>
        <dbReference type="EMBL" id="GGF88908.1"/>
    </source>
</evidence>
<dbReference type="Gene3D" id="1.10.150.20">
    <property type="entry name" value="5' to 3' exonuclease, C-terminal subdomain"/>
    <property type="match status" value="1"/>
</dbReference>
<comment type="function">
    <text evidence="6">The RuvA-RuvB-RuvC complex processes Holliday junction (HJ) DNA during genetic recombination and DNA repair, while the RuvA-RuvB complex plays an important role in the rescue of blocked DNA replication forks via replication fork reversal (RFR). RuvA specifically binds to HJ cruciform DNA, conferring on it an open structure. The RuvB hexamer acts as an ATP-dependent pump, pulling dsDNA into and through the RuvAB complex. HJ branch migration allows RuvC to scan DNA until it finds its consensus sequence, where it cleaves and resolves the cruciform DNA.</text>
</comment>
<name>A0A917CHQ9_9GAMM</name>
<dbReference type="Gene3D" id="1.10.8.10">
    <property type="entry name" value="DNA helicase RuvA subunit, C-terminal domain"/>
    <property type="match status" value="1"/>
</dbReference>
<keyword evidence="8" id="KW-0378">Hydrolase</keyword>
<dbReference type="InterPro" id="IPR000085">
    <property type="entry name" value="RuvA"/>
</dbReference>
<dbReference type="GO" id="GO:0009378">
    <property type="term" value="F:four-way junction helicase activity"/>
    <property type="evidence" value="ECO:0007669"/>
    <property type="project" value="InterPro"/>
</dbReference>
<comment type="domain">
    <text evidence="6">Has three domains with a flexible linker between the domains II and III and assumes an 'L' shape. Domain III is highly mobile and contacts RuvB.</text>
</comment>
<keyword evidence="8" id="KW-0347">Helicase</keyword>
<comment type="subcellular location">
    <subcellularLocation>
        <location evidence="6">Cytoplasm</location>
    </subcellularLocation>
</comment>
<comment type="caution">
    <text evidence="6">Lacks conserved residue(s) required for the propagation of feature annotation.</text>
</comment>
<protein>
    <recommendedName>
        <fullName evidence="6">Holliday junction branch migration complex subunit RuvA</fullName>
    </recommendedName>
</protein>
<evidence type="ECO:0000256" key="3">
    <source>
        <dbReference type="ARBA" id="ARBA00023125"/>
    </source>
</evidence>
<feature type="domain" description="Helix-hairpin-helix DNA-binding motif class 1" evidence="7">
    <location>
        <begin position="74"/>
        <end position="93"/>
    </location>
</feature>
<evidence type="ECO:0000259" key="7">
    <source>
        <dbReference type="SMART" id="SM00278"/>
    </source>
</evidence>
<keyword evidence="8" id="KW-0547">Nucleotide-binding</keyword>
<proteinExistence type="inferred from homology"/>
<dbReference type="Pfam" id="PF14520">
    <property type="entry name" value="HHH_5"/>
    <property type="match status" value="1"/>
</dbReference>
<dbReference type="RefSeq" id="WP_188364344.1">
    <property type="nucleotide sequence ID" value="NZ_BAABJF010000032.1"/>
</dbReference>
<comment type="similarity">
    <text evidence="6">Belongs to the RuvA family.</text>
</comment>
<dbReference type="EMBL" id="BMEO01000002">
    <property type="protein sequence ID" value="GGF88908.1"/>
    <property type="molecule type" value="Genomic_DNA"/>
</dbReference>
<dbReference type="InterPro" id="IPR010994">
    <property type="entry name" value="RuvA_2-like"/>
</dbReference>
<feature type="domain" description="Helix-hairpin-helix DNA-binding motif class 1" evidence="7">
    <location>
        <begin position="109"/>
        <end position="128"/>
    </location>
</feature>
<dbReference type="GO" id="GO:0048476">
    <property type="term" value="C:Holliday junction resolvase complex"/>
    <property type="evidence" value="ECO:0007669"/>
    <property type="project" value="UniProtKB-UniRule"/>
</dbReference>
<dbReference type="GO" id="GO:0005737">
    <property type="term" value="C:cytoplasm"/>
    <property type="evidence" value="ECO:0007669"/>
    <property type="project" value="UniProtKB-SubCell"/>
</dbReference>
<reference evidence="8" key="2">
    <citation type="submission" date="2020-09" db="EMBL/GenBank/DDBJ databases">
        <authorList>
            <person name="Sun Q."/>
            <person name="Zhou Y."/>
        </authorList>
    </citation>
    <scope>NUCLEOTIDE SEQUENCE</scope>
    <source>
        <strain evidence="8">CGMCC 1.12181</strain>
    </source>
</reference>
<dbReference type="GO" id="GO:0006310">
    <property type="term" value="P:DNA recombination"/>
    <property type="evidence" value="ECO:0007669"/>
    <property type="project" value="UniProtKB-UniRule"/>
</dbReference>
<evidence type="ECO:0000256" key="1">
    <source>
        <dbReference type="ARBA" id="ARBA00022490"/>
    </source>
</evidence>
<dbReference type="HAMAP" id="MF_00031">
    <property type="entry name" value="DNA_HJ_migration_RuvA"/>
    <property type="match status" value="1"/>
</dbReference>
<dbReference type="InterPro" id="IPR003583">
    <property type="entry name" value="Hlx-hairpin-Hlx_DNA-bd_motif"/>
</dbReference>
<keyword evidence="1 6" id="KW-0963">Cytoplasm</keyword>
<dbReference type="NCBIfam" id="TIGR00084">
    <property type="entry name" value="ruvA"/>
    <property type="match status" value="1"/>
</dbReference>
<gene>
    <name evidence="6 8" type="primary">ruvA</name>
    <name evidence="8" type="ORF">GCM10011365_07600</name>
</gene>
<evidence type="ECO:0000313" key="9">
    <source>
        <dbReference type="Proteomes" id="UP000605253"/>
    </source>
</evidence>
<dbReference type="Pfam" id="PF01330">
    <property type="entry name" value="RuvA_N"/>
    <property type="match status" value="1"/>
</dbReference>
<comment type="caution">
    <text evidence="8">The sequence shown here is derived from an EMBL/GenBank/DDBJ whole genome shotgun (WGS) entry which is preliminary data.</text>
</comment>
<evidence type="ECO:0000256" key="5">
    <source>
        <dbReference type="ARBA" id="ARBA00023204"/>
    </source>
</evidence>
<accession>A0A917CHQ9</accession>
<sequence length="200" mass="21869">MIGLIKGQLAHTEPPSHVIIDVQGVGYEIEVPTSVFFELPELNKDIQLIIHHLVREDASILYGFRSFSQRQLFRTLLKVNGIGAKSALAVLSTMSSAEFARVIDEQDMAAITQVPGIGKKTAQRLIIEMKDKVNIGELGGTKDSAQPARLGVQSEAVSALQSLGFKPQEARQIVNKITQENKDLAVEEVVRLSLKQQGGQ</sequence>
<keyword evidence="5 6" id="KW-0234">DNA repair</keyword>
<dbReference type="GO" id="GO:0006281">
    <property type="term" value="P:DNA repair"/>
    <property type="evidence" value="ECO:0007669"/>
    <property type="project" value="UniProtKB-UniRule"/>
</dbReference>